<gene>
    <name evidence="3" type="ORF">AFE02nite_28120</name>
</gene>
<dbReference type="EMBL" id="BJYK01000009">
    <property type="protein sequence ID" value="GEN81078.1"/>
    <property type="molecule type" value="Genomic_DNA"/>
</dbReference>
<organism evidence="3 4">
    <name type="scientific">Actinotalea fermentans</name>
    <dbReference type="NCBI Taxonomy" id="43671"/>
    <lineage>
        <taxon>Bacteria</taxon>
        <taxon>Bacillati</taxon>
        <taxon>Actinomycetota</taxon>
        <taxon>Actinomycetes</taxon>
        <taxon>Micrococcales</taxon>
        <taxon>Cellulomonadaceae</taxon>
        <taxon>Actinotalea</taxon>
    </lineage>
</organism>
<dbReference type="InterPro" id="IPR058807">
    <property type="entry name" value="ScoMcrA_N"/>
</dbReference>
<dbReference type="AlphaFoldDB" id="A0A511Z0U6"/>
<evidence type="ECO:0000313" key="4">
    <source>
        <dbReference type="Proteomes" id="UP000321484"/>
    </source>
</evidence>
<dbReference type="Pfam" id="PF26345">
    <property type="entry name" value="ScoMcrA_N"/>
    <property type="match status" value="1"/>
</dbReference>
<name>A0A511Z0U6_9CELL</name>
<evidence type="ECO:0000259" key="2">
    <source>
        <dbReference type="Pfam" id="PF26345"/>
    </source>
</evidence>
<proteinExistence type="predicted"/>
<dbReference type="Proteomes" id="UP000321484">
    <property type="component" value="Unassembled WGS sequence"/>
</dbReference>
<feature type="compositionally biased region" description="Low complexity" evidence="1">
    <location>
        <begin position="91"/>
        <end position="123"/>
    </location>
</feature>
<protein>
    <recommendedName>
        <fullName evidence="2">ScoMcrA-like N-terminal head domain-containing protein</fullName>
    </recommendedName>
</protein>
<evidence type="ECO:0000313" key="3">
    <source>
        <dbReference type="EMBL" id="GEN81078.1"/>
    </source>
</evidence>
<accession>A0A511Z0U6</accession>
<sequence length="151" mass="16003">MATFSSVTRQHVLAALAEHDARGAEEFLDLYGFEPGVGTLTHEGRTYDARAVLGVAHKFATGRLARQDEFHGDLQATGLLSKRGFEVTEPASARRAVAAPSATRAPRAPRAPRASAAKTTTRTPSREERPPAICPTCFTVLPATGVCDACG</sequence>
<evidence type="ECO:0000256" key="1">
    <source>
        <dbReference type="SAM" id="MobiDB-lite"/>
    </source>
</evidence>
<keyword evidence="4" id="KW-1185">Reference proteome</keyword>
<dbReference type="OrthoDB" id="9802640at2"/>
<feature type="region of interest" description="Disordered" evidence="1">
    <location>
        <begin position="91"/>
        <end position="132"/>
    </location>
</feature>
<comment type="caution">
    <text evidence="3">The sequence shown here is derived from an EMBL/GenBank/DDBJ whole genome shotgun (WGS) entry which is preliminary data.</text>
</comment>
<feature type="domain" description="ScoMcrA-like N-terminal head" evidence="2">
    <location>
        <begin position="5"/>
        <end position="89"/>
    </location>
</feature>
<reference evidence="3 4" key="1">
    <citation type="submission" date="2019-07" db="EMBL/GenBank/DDBJ databases">
        <title>Whole genome shotgun sequence of Actinotalea fermentans NBRC 105374.</title>
        <authorList>
            <person name="Hosoyama A."/>
            <person name="Uohara A."/>
            <person name="Ohji S."/>
            <person name="Ichikawa N."/>
        </authorList>
    </citation>
    <scope>NUCLEOTIDE SEQUENCE [LARGE SCALE GENOMIC DNA]</scope>
    <source>
        <strain evidence="3 4">NBRC 105374</strain>
    </source>
</reference>